<dbReference type="RefSeq" id="WP_132120244.1">
    <property type="nucleotide sequence ID" value="NZ_SLWS01000006.1"/>
</dbReference>
<keyword evidence="2" id="KW-0732">Signal</keyword>
<sequence length="486" mass="52765">MARNNGRHRISRRTKIATGAIGLAMAVGALVVTTTAGNPGDANADAADKSFFVDITKVKPNVKKARQQGNASRGTFTVNCGRNENGHFNPDNFIAQPGVKNGAQHLHDYVGNLSTNADSNNKSLVKAGTTCRNGDKSAYFWPVIRIDTGDEEEAKKDNPPAEPQKQQRDQQAAQDKQDKAQPQVDCPDVASQLPAEIPDNSQQAVEDSLKKVDEATDAANTKLPAAKNPDQDVAAPLADQRKQELDKISQTLAQAGQPADLSQLAQCKVKAPNGTGGQDNGGSANNVPEPGTDTKPKPPESNDNELPGNDGVIQRPVRAQLTFTGSEVGKVTAMPKFLRILYGDAKESQNGPKNAKDSWTCEGFENRVLMDKYPICPVGKKVKRIHEFPSCWDGKNIDSTNHRDHIVFPDANGRCGKGFKAVPRLVVTLTYDIPHDIQVKGQYKVDAFPFEKHNPKSDHDDFANVMTQCIMNRVVNCINKGRSCNE</sequence>
<comment type="caution">
    <text evidence="4">The sequence shown here is derived from an EMBL/GenBank/DDBJ whole genome shotgun (WGS) entry which is preliminary data.</text>
</comment>
<dbReference type="Proteomes" id="UP000295680">
    <property type="component" value="Unassembled WGS sequence"/>
</dbReference>
<gene>
    <name evidence="4" type="ORF">EV192_106201</name>
</gene>
<organism evidence="4 5">
    <name type="scientific">Actinocrispum wychmicini</name>
    <dbReference type="NCBI Taxonomy" id="1213861"/>
    <lineage>
        <taxon>Bacteria</taxon>
        <taxon>Bacillati</taxon>
        <taxon>Actinomycetota</taxon>
        <taxon>Actinomycetes</taxon>
        <taxon>Pseudonocardiales</taxon>
        <taxon>Pseudonocardiaceae</taxon>
        <taxon>Actinocrispum</taxon>
    </lineage>
</organism>
<dbReference type="AlphaFoldDB" id="A0A4R2JDW8"/>
<feature type="signal peptide" evidence="2">
    <location>
        <begin position="1"/>
        <end position="29"/>
    </location>
</feature>
<dbReference type="PANTHER" id="PTHR43662">
    <property type="match status" value="1"/>
</dbReference>
<keyword evidence="5" id="KW-1185">Reference proteome</keyword>
<name>A0A4R2JDW8_9PSEU</name>
<dbReference type="PANTHER" id="PTHR43662:SF3">
    <property type="entry name" value="DOMAIN PROTEIN, PUTATIVE (AFU_ORTHOLOGUE AFUA_6G11970)-RELATED"/>
    <property type="match status" value="1"/>
</dbReference>
<evidence type="ECO:0000259" key="3">
    <source>
        <dbReference type="Pfam" id="PF09362"/>
    </source>
</evidence>
<feature type="chain" id="PRO_5039699303" evidence="2">
    <location>
        <begin position="30"/>
        <end position="486"/>
    </location>
</feature>
<protein>
    <submittedName>
        <fullName evidence="4">Uncharacterized protein DUF1996</fullName>
    </submittedName>
</protein>
<accession>A0A4R2JDW8</accession>
<dbReference type="OrthoDB" id="581239at2"/>
<dbReference type="EMBL" id="SLWS01000006">
    <property type="protein sequence ID" value="TCO56727.1"/>
    <property type="molecule type" value="Genomic_DNA"/>
</dbReference>
<dbReference type="InterPro" id="IPR018535">
    <property type="entry name" value="DUF1996"/>
</dbReference>
<evidence type="ECO:0000256" key="1">
    <source>
        <dbReference type="SAM" id="MobiDB-lite"/>
    </source>
</evidence>
<evidence type="ECO:0000256" key="2">
    <source>
        <dbReference type="SAM" id="SignalP"/>
    </source>
</evidence>
<proteinExistence type="predicted"/>
<evidence type="ECO:0000313" key="4">
    <source>
        <dbReference type="EMBL" id="TCO56727.1"/>
    </source>
</evidence>
<feature type="domain" description="DUF1996" evidence="3">
    <location>
        <begin position="328"/>
        <end position="464"/>
    </location>
</feature>
<feature type="region of interest" description="Disordered" evidence="1">
    <location>
        <begin position="150"/>
        <end position="186"/>
    </location>
</feature>
<evidence type="ECO:0000313" key="5">
    <source>
        <dbReference type="Proteomes" id="UP000295680"/>
    </source>
</evidence>
<dbReference type="Pfam" id="PF09362">
    <property type="entry name" value="DUF1996"/>
    <property type="match status" value="1"/>
</dbReference>
<feature type="region of interest" description="Disordered" evidence="1">
    <location>
        <begin position="270"/>
        <end position="314"/>
    </location>
</feature>
<reference evidence="4 5" key="1">
    <citation type="submission" date="2019-03" db="EMBL/GenBank/DDBJ databases">
        <title>Genomic Encyclopedia of Type Strains, Phase IV (KMG-IV): sequencing the most valuable type-strain genomes for metagenomic binning, comparative biology and taxonomic classification.</title>
        <authorList>
            <person name="Goeker M."/>
        </authorList>
    </citation>
    <scope>NUCLEOTIDE SEQUENCE [LARGE SCALE GENOMIC DNA]</scope>
    <source>
        <strain evidence="4 5">DSM 45934</strain>
    </source>
</reference>